<protein>
    <recommendedName>
        <fullName evidence="3">Lysozyme</fullName>
        <ecNumber evidence="3">3.2.1.17</ecNumber>
    </recommendedName>
</protein>
<evidence type="ECO:0000313" key="5">
    <source>
        <dbReference type="EMBL" id="MDQ0458229.1"/>
    </source>
</evidence>
<keyword evidence="3" id="KW-0378">Hydrolase</keyword>
<keyword evidence="3" id="KW-0326">Glycosidase</keyword>
<dbReference type="EMBL" id="JAUSWH010000027">
    <property type="protein sequence ID" value="MDQ0458229.1"/>
    <property type="molecule type" value="Genomic_DNA"/>
</dbReference>
<dbReference type="SUPFAM" id="SSF53955">
    <property type="entry name" value="Lysozyme-like"/>
    <property type="match status" value="1"/>
</dbReference>
<dbReference type="Gene3D" id="1.10.530.40">
    <property type="match status" value="1"/>
</dbReference>
<feature type="compositionally biased region" description="Polar residues" evidence="4">
    <location>
        <begin position="46"/>
        <end position="66"/>
    </location>
</feature>
<dbReference type="RefSeq" id="WP_307160334.1">
    <property type="nucleotide sequence ID" value="NZ_JAUSWH010000027.1"/>
</dbReference>
<gene>
    <name evidence="5" type="ORF">QO005_004589</name>
</gene>
<comment type="catalytic activity">
    <reaction evidence="3">
        <text>Hydrolysis of (1-&gt;4)-beta-linkages between N-acetylmuramic acid and N-acetyl-D-glucosamine residues in a peptidoglycan and between N-acetyl-D-glucosamine residues in chitodextrins.</text>
        <dbReference type="EC" id="3.2.1.17"/>
    </reaction>
</comment>
<feature type="region of interest" description="Disordered" evidence="4">
    <location>
        <begin position="37"/>
        <end position="68"/>
    </location>
</feature>
<keyword evidence="2 3" id="KW-0081">Bacteriolytic enzyme</keyword>
<keyword evidence="6" id="KW-1185">Reference proteome</keyword>
<dbReference type="Pfam" id="PF00959">
    <property type="entry name" value="Phage_lysozyme"/>
    <property type="match status" value="1"/>
</dbReference>
<evidence type="ECO:0000256" key="4">
    <source>
        <dbReference type="SAM" id="MobiDB-lite"/>
    </source>
</evidence>
<dbReference type="EC" id="3.2.1.17" evidence="3"/>
<comment type="caution">
    <text evidence="5">The sequence shown here is derived from an EMBL/GenBank/DDBJ whole genome shotgun (WGS) entry which is preliminary data.</text>
</comment>
<dbReference type="InterPro" id="IPR023347">
    <property type="entry name" value="Lysozyme_dom_sf"/>
</dbReference>
<dbReference type="InterPro" id="IPR002196">
    <property type="entry name" value="Glyco_hydro_24"/>
</dbReference>
<dbReference type="Proteomes" id="UP001235269">
    <property type="component" value="Unassembled WGS sequence"/>
</dbReference>
<proteinExistence type="inferred from homology"/>
<dbReference type="InterPro" id="IPR023346">
    <property type="entry name" value="Lysozyme-like_dom_sf"/>
</dbReference>
<evidence type="ECO:0000256" key="2">
    <source>
        <dbReference type="ARBA" id="ARBA00022638"/>
    </source>
</evidence>
<organism evidence="5 6">
    <name type="scientific">Rhizobium paknamense</name>
    <dbReference type="NCBI Taxonomy" id="1206817"/>
    <lineage>
        <taxon>Bacteria</taxon>
        <taxon>Pseudomonadati</taxon>
        <taxon>Pseudomonadota</taxon>
        <taxon>Alphaproteobacteria</taxon>
        <taxon>Hyphomicrobiales</taxon>
        <taxon>Rhizobiaceae</taxon>
        <taxon>Rhizobium/Agrobacterium group</taxon>
        <taxon>Rhizobium</taxon>
    </lineage>
</organism>
<accession>A0ABU0IM07</accession>
<name>A0ABU0IM07_9HYPH</name>
<reference evidence="5 6" key="1">
    <citation type="submission" date="2023-07" db="EMBL/GenBank/DDBJ databases">
        <title>Genomic Encyclopedia of Type Strains, Phase IV (KMG-IV): sequencing the most valuable type-strain genomes for metagenomic binning, comparative biology and taxonomic classification.</title>
        <authorList>
            <person name="Goeker M."/>
        </authorList>
    </citation>
    <scope>NUCLEOTIDE SEQUENCE [LARGE SCALE GENOMIC DNA]</scope>
    <source>
        <strain evidence="5 6">DSM 100301</strain>
    </source>
</reference>
<evidence type="ECO:0000256" key="3">
    <source>
        <dbReference type="RuleBase" id="RU003788"/>
    </source>
</evidence>
<comment type="similarity">
    <text evidence="3">Belongs to the glycosyl hydrolase 24 family.</text>
</comment>
<evidence type="ECO:0000313" key="6">
    <source>
        <dbReference type="Proteomes" id="UP001235269"/>
    </source>
</evidence>
<keyword evidence="1 3" id="KW-0929">Antimicrobial</keyword>
<evidence type="ECO:0000256" key="1">
    <source>
        <dbReference type="ARBA" id="ARBA00022529"/>
    </source>
</evidence>
<sequence>MAADIFEDRWGSTVPLTQSDVTKRYFDWEELFSKSGNSPAIGKQSRLPQASEAKSATSSGQQTMTTAEAKPCATCDKNKNYSLAFLVKDANDKICTGMYYTVKYEHSGELYQGIIDENGLTERYFSGTGEENIYLYIGHRSKEDDYPISQTTEEEKYDEAPLAFSKVELISEKKISDAKTKRLWKPWTFSTEAAKHTIDNWEKRKRYVYDDRFPNKNWDGTHVNGERLTIGAGHLITSNKEAEDYLEKYPTTGPGMTDSEIDDLFKNDVKTKAKIDDANEDINVPLYQNEFDAIIDIRFNAGSGSTDFEGGFSNTDPHNKTNGKSLKDLLNAGRYTQAGNRILTVANSAKKNGVSEWHKGVQNRRNDQKSVFFGE</sequence>